<keyword evidence="4" id="KW-1185">Reference proteome</keyword>
<evidence type="ECO:0000313" key="4">
    <source>
        <dbReference type="Proteomes" id="UP000015100"/>
    </source>
</evidence>
<organism evidence="3 4">
    <name type="scientific">Dactylellina haptotyla (strain CBS 200.50)</name>
    <name type="common">Nematode-trapping fungus</name>
    <name type="synonym">Monacrosporium haptotylum</name>
    <dbReference type="NCBI Taxonomy" id="1284197"/>
    <lineage>
        <taxon>Eukaryota</taxon>
        <taxon>Fungi</taxon>
        <taxon>Dikarya</taxon>
        <taxon>Ascomycota</taxon>
        <taxon>Pezizomycotina</taxon>
        <taxon>Orbiliomycetes</taxon>
        <taxon>Orbiliales</taxon>
        <taxon>Orbiliaceae</taxon>
        <taxon>Dactylellina</taxon>
    </lineage>
</organism>
<reference evidence="4" key="2">
    <citation type="submission" date="2013-04" db="EMBL/GenBank/DDBJ databases">
        <title>Genomic mechanisms accounting for the adaptation to parasitism in nematode-trapping fungi.</title>
        <authorList>
            <person name="Ahren D.G."/>
        </authorList>
    </citation>
    <scope>NUCLEOTIDE SEQUENCE [LARGE SCALE GENOMIC DNA]</scope>
    <source>
        <strain evidence="4">CBS 200.50</strain>
    </source>
</reference>
<dbReference type="Proteomes" id="UP000015100">
    <property type="component" value="Unassembled WGS sequence"/>
</dbReference>
<accession>S8A3C4</accession>
<dbReference type="CDD" id="cd09917">
    <property type="entry name" value="F-box_SF"/>
    <property type="match status" value="1"/>
</dbReference>
<dbReference type="InterPro" id="IPR036047">
    <property type="entry name" value="F-box-like_dom_sf"/>
</dbReference>
<dbReference type="PROSITE" id="PS50181">
    <property type="entry name" value="FBOX"/>
    <property type="match status" value="2"/>
</dbReference>
<reference evidence="3 4" key="1">
    <citation type="journal article" date="2013" name="PLoS Genet.">
        <title>Genomic mechanisms accounting for the adaptation to parasitism in nematode-trapping fungi.</title>
        <authorList>
            <person name="Meerupati T."/>
            <person name="Andersson K.M."/>
            <person name="Friman E."/>
            <person name="Kumar D."/>
            <person name="Tunlid A."/>
            <person name="Ahren D."/>
        </authorList>
    </citation>
    <scope>NUCLEOTIDE SEQUENCE [LARGE SCALE GENOMIC DNA]</scope>
    <source>
        <strain evidence="3 4">CBS 200.50</strain>
    </source>
</reference>
<evidence type="ECO:0000313" key="3">
    <source>
        <dbReference type="EMBL" id="EPS37239.1"/>
    </source>
</evidence>
<dbReference type="SMART" id="SM00256">
    <property type="entry name" value="FBOX"/>
    <property type="match status" value="2"/>
</dbReference>
<dbReference type="STRING" id="1284197.S8A3C4"/>
<proteinExistence type="predicted"/>
<gene>
    <name evidence="3" type="ORF">H072_9098</name>
</gene>
<sequence>MLKKALNKLHISKIEAQNEGRRAESSTKTGRDPLGKLASGLVQDERERTQDETLSQPPLFSLPLDILNIILRYLSFQDRISLSLTTRGFSHIRPRVCGPGESNDRIPDYLRKREPLFEAQCASKIVRRMLIKTPSGPSIYASDPGPYICPYCRHKLCSPRYCNTTLFLDSTTGIFFPPALYPVESATFKYSTPQQIFRTEEEIDKDVPDRQGTSYSTIWCEHHRCPRDLISNEGKYFEEKNDIGAVKFLNEHADRKRWLAVRLNRPLGEELRTRFLIGERRQYPLYLLAAAAGMRASAKKDRPRWGIDYKTEMEKKAWWEPVYERTFYESLCRHCFLPIKYPRNWTWKSRYEPWSEVTCTCKTRPKFAGGCHRCGIVSVKFTMVEVFDVFRDRAPGEHSDIYNIHRRSFFLYLATEYKLVTMKTGPEKLRMLPADATGMENSLRIVRGIDVRLMRQPRVGFQDLPYRVVLWIFTLHNRSDETKNESNDASARYHNSADGEAPAAAGKTFPILELPLDIIIIILGYLNLRDQIFLSLTTRKLYYLLDKEKHLRCSVNGQNTPCARQHYQRGDMLSPSLECEEALDGGECQFCLKPMCLPSCEMALMLDVITGIFFPAYLYPLNTAKFLRYPEGLDTYIKFESFMNIDYQWRFGAFYSTIWCEHHRCPRDLLSSLRESKDNKPSFKRIARKFTRETPPHILPALRYEFECLFRIRYKYRSPVVYLFHENSMKGRLLAGFENPATGKKVSASAASGSKQISGENGSLLEQTKGEPVYERLFYSIYCLHCCRTVDDTATKRFAERMNYFQQYPNKCRCGELKQRRRASGWFANGCHECGVATVKFTMVEAFDFYETPSYKEVNSGDELAAYASAGGREGLEHRGRHFVATECVQTSQRVVAGVSTELRPGLSNGGYDGNENEFAAGNSVVFKRDPSIPWTRPDPLNPRSDDPDNNTVFFCADGQEVRARGHLAFGQTVVTAEPTAKLRGRRIIALDLARTDRWLGIVRGRNIIKPTPPKIGITELPSSILNNILRNLAEYDEKSGQDSFLPRLIEVEGRYELSYKVLAASYSFLKAWFGDLALNAACTIHKREDEEGHSYVLKPLPNLTLQGTALKYELKYEVGYDEGGLI</sequence>
<comment type="caution">
    <text evidence="3">The sequence shown here is derived from an EMBL/GenBank/DDBJ whole genome shotgun (WGS) entry which is preliminary data.</text>
</comment>
<feature type="region of interest" description="Disordered" evidence="1">
    <location>
        <begin position="16"/>
        <end position="54"/>
    </location>
</feature>
<dbReference type="AlphaFoldDB" id="S8A3C4"/>
<evidence type="ECO:0000259" key="2">
    <source>
        <dbReference type="PROSITE" id="PS50181"/>
    </source>
</evidence>
<dbReference type="OrthoDB" id="5276223at2759"/>
<dbReference type="HOGENOM" id="CLU_009121_0_0_1"/>
<dbReference type="Pfam" id="PF00646">
    <property type="entry name" value="F-box"/>
    <property type="match status" value="2"/>
</dbReference>
<feature type="domain" description="F-box" evidence="2">
    <location>
        <begin position="56"/>
        <end position="92"/>
    </location>
</feature>
<dbReference type="EMBL" id="AQGS01000677">
    <property type="protein sequence ID" value="EPS37239.1"/>
    <property type="molecule type" value="Genomic_DNA"/>
</dbReference>
<dbReference type="InterPro" id="IPR001810">
    <property type="entry name" value="F-box_dom"/>
</dbReference>
<feature type="compositionally biased region" description="Basic and acidic residues" evidence="1">
    <location>
        <begin position="16"/>
        <end position="34"/>
    </location>
</feature>
<name>S8A3C4_DACHA</name>
<evidence type="ECO:0000256" key="1">
    <source>
        <dbReference type="SAM" id="MobiDB-lite"/>
    </source>
</evidence>
<dbReference type="SUPFAM" id="SSF81383">
    <property type="entry name" value="F-box domain"/>
    <property type="match status" value="2"/>
</dbReference>
<protein>
    <recommendedName>
        <fullName evidence="2">F-box domain-containing protein</fullName>
    </recommendedName>
</protein>
<feature type="domain" description="F-box" evidence="2">
    <location>
        <begin position="508"/>
        <end position="554"/>
    </location>
</feature>